<comment type="subcellular location">
    <subcellularLocation>
        <location evidence="1">Cell membrane</location>
        <topology evidence="1">Multi-pass membrane protein</topology>
    </subcellularLocation>
</comment>
<dbReference type="OrthoDB" id="442352at2759"/>
<proteinExistence type="predicted"/>
<keyword evidence="3" id="KW-1003">Cell membrane</keyword>
<keyword evidence="10" id="KW-1185">Reference proteome</keyword>
<dbReference type="EMBL" id="JRKL02010006">
    <property type="protein sequence ID" value="KAF3946122.1"/>
    <property type="molecule type" value="Genomic_DNA"/>
</dbReference>
<feature type="transmembrane region" description="Helical" evidence="7">
    <location>
        <begin position="30"/>
        <end position="55"/>
    </location>
</feature>
<protein>
    <recommendedName>
        <fullName evidence="8">Citrate transporter-like domain-containing protein</fullName>
    </recommendedName>
</protein>
<keyword evidence="4 7" id="KW-0812">Transmembrane</keyword>
<keyword evidence="6 7" id="KW-0472">Membrane</keyword>
<name>A0A8J4V6D1_9ROSI</name>
<accession>A0A8J4V6D1</accession>
<organism evidence="9 10">
    <name type="scientific">Castanea mollissima</name>
    <name type="common">Chinese chestnut</name>
    <dbReference type="NCBI Taxonomy" id="60419"/>
    <lineage>
        <taxon>Eukaryota</taxon>
        <taxon>Viridiplantae</taxon>
        <taxon>Streptophyta</taxon>
        <taxon>Embryophyta</taxon>
        <taxon>Tracheophyta</taxon>
        <taxon>Spermatophyta</taxon>
        <taxon>Magnoliopsida</taxon>
        <taxon>eudicotyledons</taxon>
        <taxon>Gunneridae</taxon>
        <taxon>Pentapetalae</taxon>
        <taxon>rosids</taxon>
        <taxon>fabids</taxon>
        <taxon>Fagales</taxon>
        <taxon>Fagaceae</taxon>
        <taxon>Castanea</taxon>
    </lineage>
</organism>
<comment type="caution">
    <text evidence="9">The sequence shown here is derived from an EMBL/GenBank/DDBJ whole genome shotgun (WGS) entry which is preliminary data.</text>
</comment>
<reference evidence="9" key="1">
    <citation type="submission" date="2020-03" db="EMBL/GenBank/DDBJ databases">
        <title>Castanea mollissima Vanexum genome sequencing.</title>
        <authorList>
            <person name="Staton M."/>
        </authorList>
    </citation>
    <scope>NUCLEOTIDE SEQUENCE</scope>
    <source>
        <tissue evidence="9">Leaf</tissue>
    </source>
</reference>
<sequence>MSWTAITAALALMVLDFRDARPSLEKVSYSLLVFFCGMFITVEGFNETGIPITLWNFLEPYSKIDRVSGITILAVVILFMSNLASNVPTVLLLGARVAASAAASAAAVSAADEKKEWLILAWVSTVAGNLSLLGSAANLIVYEQARRAPQLEYTLSFWSHLKFGVPSTLIVTAIGLTLIR</sequence>
<evidence type="ECO:0000313" key="10">
    <source>
        <dbReference type="Proteomes" id="UP000737018"/>
    </source>
</evidence>
<evidence type="ECO:0000313" key="9">
    <source>
        <dbReference type="EMBL" id="KAF3946122.1"/>
    </source>
</evidence>
<evidence type="ECO:0000256" key="7">
    <source>
        <dbReference type="SAM" id="Phobius"/>
    </source>
</evidence>
<evidence type="ECO:0000259" key="8">
    <source>
        <dbReference type="Pfam" id="PF03600"/>
    </source>
</evidence>
<evidence type="ECO:0000256" key="5">
    <source>
        <dbReference type="ARBA" id="ARBA00022989"/>
    </source>
</evidence>
<keyword evidence="5 7" id="KW-1133">Transmembrane helix</keyword>
<evidence type="ECO:0000256" key="2">
    <source>
        <dbReference type="ARBA" id="ARBA00022448"/>
    </source>
</evidence>
<dbReference type="Pfam" id="PF03600">
    <property type="entry name" value="CitMHS"/>
    <property type="match status" value="1"/>
</dbReference>
<dbReference type="GO" id="GO:0005886">
    <property type="term" value="C:plasma membrane"/>
    <property type="evidence" value="ECO:0007669"/>
    <property type="project" value="UniProtKB-SubCell"/>
</dbReference>
<dbReference type="AlphaFoldDB" id="A0A8J4V6D1"/>
<dbReference type="GO" id="GO:0055085">
    <property type="term" value="P:transmembrane transport"/>
    <property type="evidence" value="ECO:0007669"/>
    <property type="project" value="InterPro"/>
</dbReference>
<keyword evidence="2" id="KW-0813">Transport</keyword>
<feature type="transmembrane region" description="Helical" evidence="7">
    <location>
        <begin position="161"/>
        <end position="179"/>
    </location>
</feature>
<evidence type="ECO:0000256" key="6">
    <source>
        <dbReference type="ARBA" id="ARBA00023136"/>
    </source>
</evidence>
<dbReference type="PANTHER" id="PTHR43302">
    <property type="entry name" value="TRANSPORTER ARSB-RELATED"/>
    <property type="match status" value="1"/>
</dbReference>
<dbReference type="Proteomes" id="UP000737018">
    <property type="component" value="Unassembled WGS sequence"/>
</dbReference>
<feature type="transmembrane region" description="Helical" evidence="7">
    <location>
        <begin position="67"/>
        <end position="84"/>
    </location>
</feature>
<dbReference type="PANTHER" id="PTHR43302:SF15">
    <property type="entry name" value="SILICON EFFLUX TRANSPORTER LSI2"/>
    <property type="match status" value="1"/>
</dbReference>
<feature type="transmembrane region" description="Helical" evidence="7">
    <location>
        <begin position="117"/>
        <end position="141"/>
    </location>
</feature>
<evidence type="ECO:0000256" key="4">
    <source>
        <dbReference type="ARBA" id="ARBA00022692"/>
    </source>
</evidence>
<evidence type="ECO:0000256" key="1">
    <source>
        <dbReference type="ARBA" id="ARBA00004651"/>
    </source>
</evidence>
<dbReference type="InterPro" id="IPR004680">
    <property type="entry name" value="Cit_transptr-like_dom"/>
</dbReference>
<feature type="domain" description="Citrate transporter-like" evidence="8">
    <location>
        <begin position="4"/>
        <end position="127"/>
    </location>
</feature>
<gene>
    <name evidence="9" type="ORF">CMV_027578</name>
</gene>
<evidence type="ECO:0000256" key="3">
    <source>
        <dbReference type="ARBA" id="ARBA00022475"/>
    </source>
</evidence>